<protein>
    <submittedName>
        <fullName evidence="2">Uncharacterized protein</fullName>
    </submittedName>
</protein>
<keyword evidence="1" id="KW-0812">Transmembrane</keyword>
<feature type="transmembrane region" description="Helical" evidence="1">
    <location>
        <begin position="12"/>
        <end position="30"/>
    </location>
</feature>
<feature type="transmembrane region" description="Helical" evidence="1">
    <location>
        <begin position="67"/>
        <end position="88"/>
    </location>
</feature>
<sequence>MGSTNRWNVFSSPLYVCVVYIYAYTFVWVCTFHTSPMCLHMFAFVCLMPFTFIHMDPLYYLHTIPNIASLVFTIAPIIAVSFFISFMLHAGADTSCMRSLSSSSSLSL</sequence>
<dbReference type="AlphaFoldDB" id="A0AAV7CY84"/>
<evidence type="ECO:0000313" key="2">
    <source>
        <dbReference type="EMBL" id="KAG8588998.1"/>
    </source>
</evidence>
<feature type="transmembrane region" description="Helical" evidence="1">
    <location>
        <begin position="37"/>
        <end position="55"/>
    </location>
</feature>
<dbReference type="Proteomes" id="UP000824782">
    <property type="component" value="Unassembled WGS sequence"/>
</dbReference>
<evidence type="ECO:0000256" key="1">
    <source>
        <dbReference type="SAM" id="Phobius"/>
    </source>
</evidence>
<name>A0AAV7CY84_ENGPU</name>
<comment type="caution">
    <text evidence="2">The sequence shown here is derived from an EMBL/GenBank/DDBJ whole genome shotgun (WGS) entry which is preliminary data.</text>
</comment>
<gene>
    <name evidence="2" type="ORF">GDO81_006204</name>
</gene>
<keyword evidence="1" id="KW-1133">Transmembrane helix</keyword>
<proteinExistence type="predicted"/>
<keyword evidence="3" id="KW-1185">Reference proteome</keyword>
<accession>A0AAV7CY84</accession>
<organism evidence="2 3">
    <name type="scientific">Engystomops pustulosus</name>
    <name type="common">Tungara frog</name>
    <name type="synonym">Physalaemus pustulosus</name>
    <dbReference type="NCBI Taxonomy" id="76066"/>
    <lineage>
        <taxon>Eukaryota</taxon>
        <taxon>Metazoa</taxon>
        <taxon>Chordata</taxon>
        <taxon>Craniata</taxon>
        <taxon>Vertebrata</taxon>
        <taxon>Euteleostomi</taxon>
        <taxon>Amphibia</taxon>
        <taxon>Batrachia</taxon>
        <taxon>Anura</taxon>
        <taxon>Neobatrachia</taxon>
        <taxon>Hyloidea</taxon>
        <taxon>Leptodactylidae</taxon>
        <taxon>Leiuperinae</taxon>
        <taxon>Engystomops</taxon>
    </lineage>
</organism>
<reference evidence="2" key="1">
    <citation type="thesis" date="2020" institute="ProQuest LLC" country="789 East Eisenhower Parkway, Ann Arbor, MI, USA">
        <title>Comparative Genomics and Chromosome Evolution.</title>
        <authorList>
            <person name="Mudd A.B."/>
        </authorList>
    </citation>
    <scope>NUCLEOTIDE SEQUENCE</scope>
    <source>
        <strain evidence="2">237g6f4</strain>
        <tissue evidence="2">Blood</tissue>
    </source>
</reference>
<dbReference type="EMBL" id="WNYA01000002">
    <property type="protein sequence ID" value="KAG8588998.1"/>
    <property type="molecule type" value="Genomic_DNA"/>
</dbReference>
<evidence type="ECO:0000313" key="3">
    <source>
        <dbReference type="Proteomes" id="UP000824782"/>
    </source>
</evidence>
<keyword evidence="1" id="KW-0472">Membrane</keyword>